<feature type="signal peptide" evidence="1">
    <location>
        <begin position="1"/>
        <end position="22"/>
    </location>
</feature>
<evidence type="ECO:0000256" key="1">
    <source>
        <dbReference type="SAM" id="SignalP"/>
    </source>
</evidence>
<protein>
    <recommendedName>
        <fullName evidence="4">DUF2511 domain-containing protein</fullName>
    </recommendedName>
</protein>
<keyword evidence="3" id="KW-1185">Reference proteome</keyword>
<name>A0ABW9W4G2_9BURK</name>
<sequence length="145" mass="15441">MKALLGILAVASVSLTAGFAIGKNKGVHEGYVSASAEYDNWSTGMMYRDPNTRLDAILLAPNGARVQVPKCDDDEELNAIAWSRPTSGTSIDAKLMRDGGSLTLSMSGEGSENARAAVVLGCRKKILSQNVLDLTKSWELPATLR</sequence>
<dbReference type="RefSeq" id="WP_161056700.1">
    <property type="nucleotide sequence ID" value="NZ_WWCT01000019.1"/>
</dbReference>
<evidence type="ECO:0000313" key="3">
    <source>
        <dbReference type="Proteomes" id="UP000642144"/>
    </source>
</evidence>
<keyword evidence="1" id="KW-0732">Signal</keyword>
<gene>
    <name evidence="2" type="ORF">GTP69_21145</name>
</gene>
<dbReference type="EMBL" id="WWCT01000019">
    <property type="protein sequence ID" value="MYN28914.1"/>
    <property type="molecule type" value="Genomic_DNA"/>
</dbReference>
<evidence type="ECO:0000313" key="2">
    <source>
        <dbReference type="EMBL" id="MYN28914.1"/>
    </source>
</evidence>
<dbReference type="Proteomes" id="UP000642144">
    <property type="component" value="Unassembled WGS sequence"/>
</dbReference>
<feature type="chain" id="PRO_5046875289" description="DUF2511 domain-containing protein" evidence="1">
    <location>
        <begin position="23"/>
        <end position="145"/>
    </location>
</feature>
<organism evidence="2 3">
    <name type="scientific">Duganella levis</name>
    <dbReference type="NCBI Taxonomy" id="2692169"/>
    <lineage>
        <taxon>Bacteria</taxon>
        <taxon>Pseudomonadati</taxon>
        <taxon>Pseudomonadota</taxon>
        <taxon>Betaproteobacteria</taxon>
        <taxon>Burkholderiales</taxon>
        <taxon>Oxalobacteraceae</taxon>
        <taxon>Telluria group</taxon>
        <taxon>Duganella</taxon>
    </lineage>
</organism>
<accession>A0ABW9W4G2</accession>
<reference evidence="2 3" key="1">
    <citation type="submission" date="2019-12" db="EMBL/GenBank/DDBJ databases">
        <title>Novel species isolated from a subtropical stream in China.</title>
        <authorList>
            <person name="Lu H."/>
        </authorList>
    </citation>
    <scope>NUCLEOTIDE SEQUENCE [LARGE SCALE GENOMIC DNA]</scope>
    <source>
        <strain evidence="2 3">CY42W</strain>
    </source>
</reference>
<evidence type="ECO:0008006" key="4">
    <source>
        <dbReference type="Google" id="ProtNLM"/>
    </source>
</evidence>
<proteinExistence type="predicted"/>
<comment type="caution">
    <text evidence="2">The sequence shown here is derived from an EMBL/GenBank/DDBJ whole genome shotgun (WGS) entry which is preliminary data.</text>
</comment>